<accession>A0ABS3M667</accession>
<reference evidence="1 2" key="1">
    <citation type="submission" date="2021-01" db="EMBL/GenBank/DDBJ databases">
        <title>Prevotella A2931 sp. nov.</title>
        <authorList>
            <person name="Buhl M."/>
            <person name="Oberhettinger P."/>
        </authorList>
    </citation>
    <scope>NUCLEOTIDE SEQUENCE [LARGE SCALE GENOMIC DNA]</scope>
    <source>
        <strain evidence="1 2">A2931</strain>
    </source>
</reference>
<evidence type="ECO:0008006" key="3">
    <source>
        <dbReference type="Google" id="ProtNLM"/>
    </source>
</evidence>
<protein>
    <recommendedName>
        <fullName evidence="3">Histidine kinase</fullName>
    </recommendedName>
</protein>
<dbReference type="RefSeq" id="WP_107582245.1">
    <property type="nucleotide sequence ID" value="NZ_JAERMS010000021.1"/>
</dbReference>
<dbReference type="Proteomes" id="UP000664265">
    <property type="component" value="Unassembled WGS sequence"/>
</dbReference>
<evidence type="ECO:0000313" key="2">
    <source>
        <dbReference type="Proteomes" id="UP000664265"/>
    </source>
</evidence>
<dbReference type="EMBL" id="JAERMS010000021">
    <property type="protein sequence ID" value="MBO1363629.1"/>
    <property type="molecule type" value="Genomic_DNA"/>
</dbReference>
<sequence length="333" mass="39197">MKSQKPLHIFYLKCLALSLPFLLLVAIYCYEDPFMVIRSYDDYDHCHVELSEGDIGWKKIKMFRKTRHYDSFIMGASCTKAYNCDDWNRYINARPFRFFGNSEGLGDVCLKLQALDKLPGQQVKNLLLVTERSFYEKAHPQPGVMHIMPPDVTGKSFFSYQAAYLQGFLFPKFLLPYLKFKFTNHYDKSMANVIEDEGRSHTRYTNDATLEQEDDIRRMGEDYWKQPHWRKAIAKPQTVHPHAPVIGPEQLTRLTEIRDFCRRHNTRLKLIVGPTFELEQLNSRDLQALRTLFGDSVVYDFSANLPLHDYHGFYDPIHYRRCVGQKILQQVYK</sequence>
<proteinExistence type="predicted"/>
<keyword evidence="2" id="KW-1185">Reference proteome</keyword>
<gene>
    <name evidence="1" type="ORF">JHU38_07580</name>
</gene>
<name>A0ABS3M667_9BACT</name>
<evidence type="ECO:0000313" key="1">
    <source>
        <dbReference type="EMBL" id="MBO1363629.1"/>
    </source>
</evidence>
<organism evidence="1 2">
    <name type="scientific">Prevotella illustrans</name>
    <dbReference type="NCBI Taxonomy" id="2800387"/>
    <lineage>
        <taxon>Bacteria</taxon>
        <taxon>Pseudomonadati</taxon>
        <taxon>Bacteroidota</taxon>
        <taxon>Bacteroidia</taxon>
        <taxon>Bacteroidales</taxon>
        <taxon>Prevotellaceae</taxon>
        <taxon>Prevotella</taxon>
    </lineage>
</organism>
<comment type="caution">
    <text evidence="1">The sequence shown here is derived from an EMBL/GenBank/DDBJ whole genome shotgun (WGS) entry which is preliminary data.</text>
</comment>